<dbReference type="EMBL" id="VWZC01014375">
    <property type="protein sequence ID" value="NXF68992.1"/>
    <property type="molecule type" value="Genomic_DNA"/>
</dbReference>
<feature type="non-terminal residue" evidence="3">
    <location>
        <position position="1"/>
    </location>
</feature>
<reference evidence="3 4" key="1">
    <citation type="submission" date="2019-09" db="EMBL/GenBank/DDBJ databases">
        <title>Bird 10,000 Genomes (B10K) Project - Family phase.</title>
        <authorList>
            <person name="Zhang G."/>
        </authorList>
    </citation>
    <scope>NUCLEOTIDE SEQUENCE [LARGE SCALE GENOMIC DNA]</scope>
    <source>
        <strain evidence="3">B10K-DU-001-07</strain>
        <tissue evidence="3">Muscle</tissue>
    </source>
</reference>
<comment type="caution">
    <text evidence="3">The sequence shown here is derived from an EMBL/GenBank/DDBJ whole genome shotgun (WGS) entry which is preliminary data.</text>
</comment>
<protein>
    <submittedName>
        <fullName evidence="3">SIM30 protein</fullName>
    </submittedName>
</protein>
<keyword evidence="4" id="KW-1185">Reference proteome</keyword>
<sequence>TSKLFLVLVSLLLVLPVVEALDAGDAIAFLLGLAVSVVGFCACLGLYARKRNGQQ</sequence>
<keyword evidence="1" id="KW-1133">Transmembrane helix</keyword>
<feature type="non-terminal residue" evidence="3">
    <location>
        <position position="55"/>
    </location>
</feature>
<evidence type="ECO:0000313" key="3">
    <source>
        <dbReference type="EMBL" id="NXF68992.1"/>
    </source>
</evidence>
<dbReference type="AlphaFoldDB" id="A0A7K8VT36"/>
<evidence type="ECO:0000256" key="1">
    <source>
        <dbReference type="SAM" id="Phobius"/>
    </source>
</evidence>
<evidence type="ECO:0000313" key="4">
    <source>
        <dbReference type="Proteomes" id="UP000542434"/>
    </source>
</evidence>
<dbReference type="Pfam" id="PF15873">
    <property type="entry name" value="DUF4730"/>
    <property type="match status" value="1"/>
</dbReference>
<organism evidence="3 4">
    <name type="scientific">Ciccaba nigrolineata</name>
    <dbReference type="NCBI Taxonomy" id="1118524"/>
    <lineage>
        <taxon>Eukaryota</taxon>
        <taxon>Metazoa</taxon>
        <taxon>Chordata</taxon>
        <taxon>Craniata</taxon>
        <taxon>Vertebrata</taxon>
        <taxon>Euteleostomi</taxon>
        <taxon>Archelosauria</taxon>
        <taxon>Archosauria</taxon>
        <taxon>Dinosauria</taxon>
        <taxon>Saurischia</taxon>
        <taxon>Theropoda</taxon>
        <taxon>Coelurosauria</taxon>
        <taxon>Aves</taxon>
        <taxon>Neognathae</taxon>
        <taxon>Neoaves</taxon>
        <taxon>Telluraves</taxon>
        <taxon>Strigiformes</taxon>
        <taxon>Strigidae</taxon>
        <taxon>Ciccaba</taxon>
    </lineage>
</organism>
<evidence type="ECO:0000256" key="2">
    <source>
        <dbReference type="SAM" id="SignalP"/>
    </source>
</evidence>
<dbReference type="PANTHER" id="PTHR36878:SF1">
    <property type="entry name" value="SMALL INTEGRAL MEMBRANE PROTEIN 30"/>
    <property type="match status" value="1"/>
</dbReference>
<proteinExistence type="predicted"/>
<feature type="transmembrane region" description="Helical" evidence="1">
    <location>
        <begin position="30"/>
        <end position="48"/>
    </location>
</feature>
<dbReference type="InterPro" id="IPR031742">
    <property type="entry name" value="DUF4730"/>
</dbReference>
<gene>
    <name evidence="3" type="primary">Smim30</name>
    <name evidence="3" type="ORF">CICNIG_R14840</name>
</gene>
<accession>A0A7K8VT36</accession>
<name>A0A7K8VT36_9STRI</name>
<keyword evidence="2" id="KW-0732">Signal</keyword>
<feature type="chain" id="PRO_5029627447" evidence="2">
    <location>
        <begin position="21"/>
        <end position="55"/>
    </location>
</feature>
<dbReference type="Proteomes" id="UP000542434">
    <property type="component" value="Unassembled WGS sequence"/>
</dbReference>
<keyword evidence="1" id="KW-0812">Transmembrane</keyword>
<keyword evidence="1" id="KW-0472">Membrane</keyword>
<dbReference type="PANTHER" id="PTHR36878">
    <property type="entry name" value="SMALL INTEGRAL MEMBRANE PROTEIN 30"/>
    <property type="match status" value="1"/>
</dbReference>
<feature type="signal peptide" evidence="2">
    <location>
        <begin position="1"/>
        <end position="20"/>
    </location>
</feature>